<evidence type="ECO:0000313" key="8">
    <source>
        <dbReference type="Proteomes" id="UP000502823"/>
    </source>
</evidence>
<sequence>MKLPVPDGLLRHRKGKDIVLNFRTTYVNDKGEVVSNPRAIAISYVKTWFIVDLLAALPFDMLYAFGAYGGEEPVAWYMSVLKLNRLLLLLRLLQKSDCYFQNKIILVFFLLLSITLLTHWLCCVWYVIGMREYQNKEEEWKNGWIHVTLKSMKISLKNAIHFELYVTALYFTCSIITTVGFGNVSANTTSEKIFTICAMLTGELFRTCMMFITQRTYSRLYPSDVKQCDQKDFVTLPQVHREIQQSMQDYFPNMPSADHVIDIHEVRAVYFDVTT</sequence>
<organism evidence="7 8">
    <name type="scientific">Coptotermes formosanus</name>
    <name type="common">Formosan subterranean termite</name>
    <dbReference type="NCBI Taxonomy" id="36987"/>
    <lineage>
        <taxon>Eukaryota</taxon>
        <taxon>Metazoa</taxon>
        <taxon>Ecdysozoa</taxon>
        <taxon>Arthropoda</taxon>
        <taxon>Hexapoda</taxon>
        <taxon>Insecta</taxon>
        <taxon>Pterygota</taxon>
        <taxon>Neoptera</taxon>
        <taxon>Polyneoptera</taxon>
        <taxon>Dictyoptera</taxon>
        <taxon>Blattodea</taxon>
        <taxon>Blattoidea</taxon>
        <taxon>Termitoidae</taxon>
        <taxon>Rhinotermitidae</taxon>
        <taxon>Coptotermes</taxon>
    </lineage>
</organism>
<evidence type="ECO:0000313" key="7">
    <source>
        <dbReference type="EMBL" id="GFG36772.1"/>
    </source>
</evidence>
<feature type="transmembrane region" description="Helical" evidence="5">
    <location>
        <begin position="159"/>
        <end position="181"/>
    </location>
</feature>
<dbReference type="PANTHER" id="PTHR10217:SF637">
    <property type="entry name" value="EAG-LIKE K[+] CHANNEL, ISOFORM A"/>
    <property type="match status" value="1"/>
</dbReference>
<dbReference type="AlphaFoldDB" id="A0A6L2PZQ5"/>
<feature type="domain" description="Ion transport" evidence="6">
    <location>
        <begin position="17"/>
        <end position="202"/>
    </location>
</feature>
<keyword evidence="4 5" id="KW-0472">Membrane</keyword>
<feature type="transmembrane region" description="Helical" evidence="5">
    <location>
        <begin position="74"/>
        <end position="93"/>
    </location>
</feature>
<dbReference type="PANTHER" id="PTHR10217">
    <property type="entry name" value="VOLTAGE AND LIGAND GATED POTASSIUM CHANNEL"/>
    <property type="match status" value="1"/>
</dbReference>
<feature type="transmembrane region" description="Helical" evidence="5">
    <location>
        <begin position="105"/>
        <end position="128"/>
    </location>
</feature>
<comment type="subcellular location">
    <subcellularLocation>
        <location evidence="1">Membrane</location>
        <topology evidence="1">Multi-pass membrane protein</topology>
    </subcellularLocation>
</comment>
<evidence type="ECO:0000256" key="2">
    <source>
        <dbReference type="ARBA" id="ARBA00022692"/>
    </source>
</evidence>
<dbReference type="PRINTS" id="PR01463">
    <property type="entry name" value="EAGCHANLFMLY"/>
</dbReference>
<dbReference type="GO" id="GO:0005886">
    <property type="term" value="C:plasma membrane"/>
    <property type="evidence" value="ECO:0007669"/>
    <property type="project" value="TreeGrafter"/>
</dbReference>
<keyword evidence="8" id="KW-1185">Reference proteome</keyword>
<dbReference type="EMBL" id="BLKM01012535">
    <property type="protein sequence ID" value="GFG36772.1"/>
    <property type="molecule type" value="Genomic_DNA"/>
</dbReference>
<dbReference type="InterPro" id="IPR005821">
    <property type="entry name" value="Ion_trans_dom"/>
</dbReference>
<dbReference type="InterPro" id="IPR050818">
    <property type="entry name" value="KCNH_animal-type"/>
</dbReference>
<keyword evidence="3 5" id="KW-1133">Transmembrane helix</keyword>
<evidence type="ECO:0000256" key="5">
    <source>
        <dbReference type="SAM" id="Phobius"/>
    </source>
</evidence>
<name>A0A6L2PZQ5_COPFO</name>
<dbReference type="Gene3D" id="1.10.287.70">
    <property type="match status" value="1"/>
</dbReference>
<evidence type="ECO:0000259" key="6">
    <source>
        <dbReference type="Pfam" id="PF00520"/>
    </source>
</evidence>
<reference evidence="8" key="1">
    <citation type="submission" date="2020-01" db="EMBL/GenBank/DDBJ databases">
        <title>Draft genome sequence of the Termite Coptotermes fromosanus.</title>
        <authorList>
            <person name="Itakura S."/>
            <person name="Yosikawa Y."/>
            <person name="Umezawa K."/>
        </authorList>
    </citation>
    <scope>NUCLEOTIDE SEQUENCE [LARGE SCALE GENOMIC DNA]</scope>
</reference>
<protein>
    <recommendedName>
        <fullName evidence="6">Ion transport domain-containing protein</fullName>
    </recommendedName>
</protein>
<evidence type="ECO:0000256" key="4">
    <source>
        <dbReference type="ARBA" id="ARBA00023136"/>
    </source>
</evidence>
<dbReference type="OrthoDB" id="432483at2759"/>
<keyword evidence="2 5" id="KW-0812">Transmembrane</keyword>
<dbReference type="SUPFAM" id="SSF81324">
    <property type="entry name" value="Voltage-gated potassium channels"/>
    <property type="match status" value="1"/>
</dbReference>
<dbReference type="GO" id="GO:0005249">
    <property type="term" value="F:voltage-gated potassium channel activity"/>
    <property type="evidence" value="ECO:0007669"/>
    <property type="project" value="InterPro"/>
</dbReference>
<evidence type="ECO:0000256" key="1">
    <source>
        <dbReference type="ARBA" id="ARBA00004141"/>
    </source>
</evidence>
<gene>
    <name evidence="7" type="ORF">Cfor_01980</name>
</gene>
<evidence type="ECO:0000256" key="3">
    <source>
        <dbReference type="ARBA" id="ARBA00022989"/>
    </source>
</evidence>
<dbReference type="GO" id="GO:0042391">
    <property type="term" value="P:regulation of membrane potential"/>
    <property type="evidence" value="ECO:0007669"/>
    <property type="project" value="TreeGrafter"/>
</dbReference>
<dbReference type="InParanoid" id="A0A6L2PZQ5"/>
<proteinExistence type="predicted"/>
<dbReference type="Proteomes" id="UP000502823">
    <property type="component" value="Unassembled WGS sequence"/>
</dbReference>
<dbReference type="InterPro" id="IPR003938">
    <property type="entry name" value="K_chnl_volt-dep_EAG/ELK/ERG"/>
</dbReference>
<dbReference type="Pfam" id="PF00520">
    <property type="entry name" value="Ion_trans"/>
    <property type="match status" value="1"/>
</dbReference>
<accession>A0A6L2PZQ5</accession>
<comment type="caution">
    <text evidence="7">The sequence shown here is derived from an EMBL/GenBank/DDBJ whole genome shotgun (WGS) entry which is preliminary data.</text>
</comment>
<feature type="transmembrane region" description="Helical" evidence="5">
    <location>
        <begin position="48"/>
        <end position="68"/>
    </location>
</feature>